<evidence type="ECO:0000313" key="2">
    <source>
        <dbReference type="Proteomes" id="UP000682982"/>
    </source>
</evidence>
<dbReference type="RefSeq" id="WP_212679817.1">
    <property type="nucleotide sequence ID" value="NZ_JAGSPK010000005.1"/>
</dbReference>
<accession>A0ABS5H4Y2</accession>
<name>A0ABS5H4Y2_9BURK</name>
<gene>
    <name evidence="1" type="ORF">KDM87_14965</name>
</gene>
<protein>
    <submittedName>
        <fullName evidence="1">Uncharacterized protein</fullName>
    </submittedName>
</protein>
<dbReference type="Proteomes" id="UP000682982">
    <property type="component" value="Unassembled WGS sequence"/>
</dbReference>
<keyword evidence="2" id="KW-1185">Reference proteome</keyword>
<organism evidence="1 2">
    <name type="scientific">Undibacterium rivi</name>
    <dbReference type="NCBI Taxonomy" id="2828729"/>
    <lineage>
        <taxon>Bacteria</taxon>
        <taxon>Pseudomonadati</taxon>
        <taxon>Pseudomonadota</taxon>
        <taxon>Betaproteobacteria</taxon>
        <taxon>Burkholderiales</taxon>
        <taxon>Oxalobacteraceae</taxon>
        <taxon>Undibacterium</taxon>
    </lineage>
</organism>
<evidence type="ECO:0000313" key="1">
    <source>
        <dbReference type="EMBL" id="MBR7793893.1"/>
    </source>
</evidence>
<dbReference type="EMBL" id="JAGSPK010000005">
    <property type="protein sequence ID" value="MBR7793893.1"/>
    <property type="molecule type" value="Genomic_DNA"/>
</dbReference>
<sequence>MILAQKAELYNDLIRRFSLLNEDGKFQDEKSLVVRGLMRDCTKLMRTDALQAWVAYTCAFAFAGQVEESVSAYRNVMALSHDEGSVLNASNALTFLGFHQAVRENVFLKSYQPCEDTYGMIQLAMRSGCVHAAYELITRGAEMRVIDADDYLNQIAARNILADAGINDSTIAEHLDVAGIVWRRLGISPKVRVHVQNTVGIFSGVTYLLHVNLSAEQIFQANVALAEEESDSKAQRNNVFDIVFVGMRDGVKFE</sequence>
<comment type="caution">
    <text evidence="1">The sequence shown here is derived from an EMBL/GenBank/DDBJ whole genome shotgun (WGS) entry which is preliminary data.</text>
</comment>
<reference evidence="1 2" key="1">
    <citation type="submission" date="2021-04" db="EMBL/GenBank/DDBJ databases">
        <title>novel species isolated from subtropical streams in China.</title>
        <authorList>
            <person name="Lu H."/>
        </authorList>
    </citation>
    <scope>NUCLEOTIDE SEQUENCE [LARGE SCALE GENOMIC DNA]</scope>
    <source>
        <strain evidence="1 2">FT147W</strain>
    </source>
</reference>
<proteinExistence type="predicted"/>